<accession>A0AAW1T8Y7</accession>
<keyword evidence="1" id="KW-0560">Oxidoreductase</keyword>
<dbReference type="PRINTS" id="PR00081">
    <property type="entry name" value="GDHRDH"/>
</dbReference>
<dbReference type="SUPFAM" id="SSF51735">
    <property type="entry name" value="NAD(P)-binding Rossmann-fold domains"/>
    <property type="match status" value="1"/>
</dbReference>
<sequence length="283" mass="30912">MAFMSAAGASLKGKTYVVTGSTDGIGQHTAVSLAKAGGNVIVHGRTKERVDASTEKVRQASSGGWVKSYLADLSSLDSVRHFAEALRKDHDSLDVLINNAGVFEPKYRKTADGFEMTWAVNVQAPFLLTSMLFDRVKERIVIVSSMSAGSHIDFDNLNQEKGYSSHDAYSLSKLAEMAITSQLANRVGTKLKSRRPTVNCLDPGNISTKMLRTGWGMSGTPIHQANGVIKLAADPSLDDVTGRYFMYDEPSRMPREATDVNIQQKLWDILEQQTGARWPANIA</sequence>
<dbReference type="AlphaFoldDB" id="A0AAW1T8Y7"/>
<dbReference type="EMBL" id="JALJOV010000264">
    <property type="protein sequence ID" value="KAK9865273.1"/>
    <property type="molecule type" value="Genomic_DNA"/>
</dbReference>
<dbReference type="PANTHER" id="PTHR43157:SF31">
    <property type="entry name" value="PHOSPHATIDYLINOSITOL-GLYCAN BIOSYNTHESIS CLASS F PROTEIN"/>
    <property type="match status" value="1"/>
</dbReference>
<comment type="similarity">
    <text evidence="2">Belongs to the short-chain dehydrogenases/reductases (SDR) family.</text>
</comment>
<comment type="caution">
    <text evidence="3">The sequence shown here is derived from an EMBL/GenBank/DDBJ whole genome shotgun (WGS) entry which is preliminary data.</text>
</comment>
<evidence type="ECO:0000313" key="3">
    <source>
        <dbReference type="EMBL" id="KAK9865273.1"/>
    </source>
</evidence>
<dbReference type="Gene3D" id="3.40.50.720">
    <property type="entry name" value="NAD(P)-binding Rossmann-like Domain"/>
    <property type="match status" value="1"/>
</dbReference>
<dbReference type="PANTHER" id="PTHR43157">
    <property type="entry name" value="PHOSPHATIDYLINOSITOL-GLYCAN BIOSYNTHESIS CLASS F PROTEIN-RELATED"/>
    <property type="match status" value="1"/>
</dbReference>
<evidence type="ECO:0000313" key="4">
    <source>
        <dbReference type="Proteomes" id="UP001485043"/>
    </source>
</evidence>
<dbReference type="Proteomes" id="UP001485043">
    <property type="component" value="Unassembled WGS sequence"/>
</dbReference>
<dbReference type="InterPro" id="IPR036291">
    <property type="entry name" value="NAD(P)-bd_dom_sf"/>
</dbReference>
<evidence type="ECO:0000256" key="1">
    <source>
        <dbReference type="ARBA" id="ARBA00023002"/>
    </source>
</evidence>
<gene>
    <name evidence="3" type="ORF">WJX84_002451</name>
</gene>
<protein>
    <submittedName>
        <fullName evidence="3">Uncharacterized protein</fullName>
    </submittedName>
</protein>
<proteinExistence type="inferred from homology"/>
<dbReference type="Pfam" id="PF00106">
    <property type="entry name" value="adh_short"/>
    <property type="match status" value="1"/>
</dbReference>
<name>A0AAW1T8Y7_9CHLO</name>
<evidence type="ECO:0000256" key="2">
    <source>
        <dbReference type="RuleBase" id="RU000363"/>
    </source>
</evidence>
<dbReference type="PRINTS" id="PR00080">
    <property type="entry name" value="SDRFAMILY"/>
</dbReference>
<reference evidence="3 4" key="1">
    <citation type="journal article" date="2024" name="Nat. Commun.">
        <title>Phylogenomics reveals the evolutionary origins of lichenization in chlorophyte algae.</title>
        <authorList>
            <person name="Puginier C."/>
            <person name="Libourel C."/>
            <person name="Otte J."/>
            <person name="Skaloud P."/>
            <person name="Haon M."/>
            <person name="Grisel S."/>
            <person name="Petersen M."/>
            <person name="Berrin J.G."/>
            <person name="Delaux P.M."/>
            <person name="Dal Grande F."/>
            <person name="Keller J."/>
        </authorList>
    </citation>
    <scope>NUCLEOTIDE SEQUENCE [LARGE SCALE GENOMIC DNA]</scope>
    <source>
        <strain evidence="3 4">SAG 2523</strain>
    </source>
</reference>
<keyword evidence="4" id="KW-1185">Reference proteome</keyword>
<dbReference type="InterPro" id="IPR002347">
    <property type="entry name" value="SDR_fam"/>
</dbReference>
<dbReference type="GO" id="GO:0016491">
    <property type="term" value="F:oxidoreductase activity"/>
    <property type="evidence" value="ECO:0007669"/>
    <property type="project" value="UniProtKB-KW"/>
</dbReference>
<organism evidence="3 4">
    <name type="scientific">Apatococcus fuscideae</name>
    <dbReference type="NCBI Taxonomy" id="2026836"/>
    <lineage>
        <taxon>Eukaryota</taxon>
        <taxon>Viridiplantae</taxon>
        <taxon>Chlorophyta</taxon>
        <taxon>core chlorophytes</taxon>
        <taxon>Trebouxiophyceae</taxon>
        <taxon>Chlorellales</taxon>
        <taxon>Chlorellaceae</taxon>
        <taxon>Apatococcus</taxon>
    </lineage>
</organism>